<protein>
    <submittedName>
        <fullName evidence="1">Uncharacterized protein</fullName>
    </submittedName>
</protein>
<proteinExistence type="predicted"/>
<evidence type="ECO:0000313" key="2">
    <source>
        <dbReference type="Proteomes" id="UP000245626"/>
    </source>
</evidence>
<gene>
    <name evidence="1" type="ORF">IE53DRAFT_247100</name>
</gene>
<dbReference type="EMBL" id="KZ820412">
    <property type="protein sequence ID" value="PWN47510.1"/>
    <property type="molecule type" value="Genomic_DNA"/>
</dbReference>
<accession>A0ACD0NP16</accession>
<name>A0ACD0NP16_9BASI</name>
<organism evidence="1 2">
    <name type="scientific">Violaceomyces palustris</name>
    <dbReference type="NCBI Taxonomy" id="1673888"/>
    <lineage>
        <taxon>Eukaryota</taxon>
        <taxon>Fungi</taxon>
        <taxon>Dikarya</taxon>
        <taxon>Basidiomycota</taxon>
        <taxon>Ustilaginomycotina</taxon>
        <taxon>Ustilaginomycetes</taxon>
        <taxon>Violaceomycetales</taxon>
        <taxon>Violaceomycetaceae</taxon>
        <taxon>Violaceomyces</taxon>
    </lineage>
</organism>
<sequence length="116" mass="12447">MQASTGFFLLLARALPLFTPSCCVVLHSRASTSTNNTRSLTHPGVDETNTHSRPPSTPTHPCFVSSSFLSSSFSSLPFPPSPLPILESDFLVDDPHLIPSCFHLVTTATNPPPSMP</sequence>
<evidence type="ECO:0000313" key="1">
    <source>
        <dbReference type="EMBL" id="PWN47510.1"/>
    </source>
</evidence>
<reference evidence="1 2" key="1">
    <citation type="journal article" date="2018" name="Mol. Biol. Evol.">
        <title>Broad Genomic Sampling Reveals a Smut Pathogenic Ancestry of the Fungal Clade Ustilaginomycotina.</title>
        <authorList>
            <person name="Kijpornyongpan T."/>
            <person name="Mondo S.J."/>
            <person name="Barry K."/>
            <person name="Sandor L."/>
            <person name="Lee J."/>
            <person name="Lipzen A."/>
            <person name="Pangilinan J."/>
            <person name="LaButti K."/>
            <person name="Hainaut M."/>
            <person name="Henrissat B."/>
            <person name="Grigoriev I.V."/>
            <person name="Spatafora J.W."/>
            <person name="Aime M.C."/>
        </authorList>
    </citation>
    <scope>NUCLEOTIDE SEQUENCE [LARGE SCALE GENOMIC DNA]</scope>
    <source>
        <strain evidence="1 2">SA 807</strain>
    </source>
</reference>
<keyword evidence="2" id="KW-1185">Reference proteome</keyword>
<dbReference type="Proteomes" id="UP000245626">
    <property type="component" value="Unassembled WGS sequence"/>
</dbReference>